<keyword evidence="3" id="KW-1185">Reference proteome</keyword>
<gene>
    <name evidence="1" type="ORF">A946_10210</name>
    <name evidence="2" type="ORF">kam1_1220</name>
</gene>
<dbReference type="EMBL" id="CP037899">
    <property type="protein sequence ID" value="QDQ42447.1"/>
    <property type="molecule type" value="Genomic_DNA"/>
</dbReference>
<dbReference type="GO" id="GO:0008863">
    <property type="term" value="F:formate dehydrogenase (NAD+) activity"/>
    <property type="evidence" value="ECO:0007669"/>
    <property type="project" value="UniProtKB-EC"/>
</dbReference>
<dbReference type="AlphaFoldDB" id="A0A0C1RIW5"/>
<proteinExistence type="predicted"/>
<evidence type="ECO:0000313" key="1">
    <source>
        <dbReference type="EMBL" id="KIE58007.1"/>
    </source>
</evidence>
<reference evidence="2" key="2">
    <citation type="journal article" date="2019" name="BMC Genomics">
        <title>Complete genome sequence analysis of the thermoacidophilic verrucomicrobial methanotroph 'Candidatus Methylacidiphilum kamchatkense' strain Kam1 and comparison with its closest relatives.</title>
        <authorList>
            <person name="Kruse T."/>
            <person name="Ratnadevi C.M."/>
            <person name="Erikstad H.A."/>
            <person name="Birkeland N.K."/>
        </authorList>
    </citation>
    <scope>NUCLEOTIDE SEQUENCE</scope>
    <source>
        <strain evidence="2">Kam1</strain>
    </source>
</reference>
<dbReference type="Proteomes" id="UP000031594">
    <property type="component" value="Unassembled WGS sequence"/>
</dbReference>
<dbReference type="Proteomes" id="UP000315925">
    <property type="component" value="Chromosome"/>
</dbReference>
<dbReference type="KEGG" id="mkc:kam1_1220"/>
<protein>
    <submittedName>
        <fullName evidence="1 2">Formate dehydrogenase</fullName>
        <ecNumber evidence="2">1.17.1.9</ecNumber>
    </submittedName>
</protein>
<name>A0A0C1RIW5_9BACT</name>
<keyword evidence="2" id="KW-0560">Oxidoreductase</keyword>
<dbReference type="EC" id="1.17.1.9" evidence="2"/>
<dbReference type="STRING" id="1202785.A946_10210"/>
<evidence type="ECO:0000313" key="2">
    <source>
        <dbReference type="EMBL" id="QDQ42447.1"/>
    </source>
</evidence>
<evidence type="ECO:0000313" key="4">
    <source>
        <dbReference type="Proteomes" id="UP000315925"/>
    </source>
</evidence>
<sequence>MNIVMKEGYEDLIFMANQIGDFFKNYPTTEEAVEGIANHLRKFWSPSMRQRIIGYVEKTEGGDLAPLVRLAVEKLKSSS</sequence>
<dbReference type="EMBL" id="JQNX01000008">
    <property type="protein sequence ID" value="KIE58007.1"/>
    <property type="molecule type" value="Genomic_DNA"/>
</dbReference>
<reference evidence="1 3" key="1">
    <citation type="submission" date="2014-08" db="EMBL/GenBank/DDBJ databases">
        <title>Methylacidiphilum kamchatkense strain Kam1 draft genome sequence.</title>
        <authorList>
            <person name="Birkeland N.-K."/>
            <person name="Erikstad H.A."/>
        </authorList>
    </citation>
    <scope>NUCLEOTIDE SEQUENCE [LARGE SCALE GENOMIC DNA]</scope>
    <source>
        <strain evidence="1 3">Kam1</strain>
    </source>
</reference>
<dbReference type="OrthoDB" id="8527650at2"/>
<reference evidence="4" key="3">
    <citation type="submission" date="2019-03" db="EMBL/GenBank/DDBJ databases">
        <title>Complete genome of Methylacidiphilum kamchatkense Kam1.</title>
        <authorList>
            <person name="Kruse T."/>
            <person name="Murarilal Ratnadevi C."/>
            <person name="Erikstad H.-A."/>
            <person name="Birkeland N.-K."/>
        </authorList>
    </citation>
    <scope>NUCLEOTIDE SEQUENCE [LARGE SCALE GENOMIC DNA]</scope>
    <source>
        <strain evidence="4">kam1</strain>
    </source>
</reference>
<dbReference type="InterPro" id="IPR021074">
    <property type="entry name" value="Formate_DH_dsu"/>
</dbReference>
<accession>A0A0C1RIW5</accession>
<dbReference type="Pfam" id="PF11390">
    <property type="entry name" value="FdsD"/>
    <property type="match status" value="1"/>
</dbReference>
<organism evidence="2 4">
    <name type="scientific">Methylacidiphilum kamchatkense Kam1</name>
    <dbReference type="NCBI Taxonomy" id="1202785"/>
    <lineage>
        <taxon>Bacteria</taxon>
        <taxon>Pseudomonadati</taxon>
        <taxon>Verrucomicrobiota</taxon>
        <taxon>Methylacidiphilae</taxon>
        <taxon>Methylacidiphilales</taxon>
        <taxon>Methylacidiphilaceae</taxon>
        <taxon>Methylacidiphilum (ex Ratnadevi et al. 2023)</taxon>
    </lineage>
</organism>
<evidence type="ECO:0000313" key="3">
    <source>
        <dbReference type="Proteomes" id="UP000031594"/>
    </source>
</evidence>